<dbReference type="InterPro" id="IPR011008">
    <property type="entry name" value="Dimeric_a/b-barrel"/>
</dbReference>
<organism evidence="3 4">
    <name type="scientific">Streptomyces prasinosporus</name>
    <dbReference type="NCBI Taxonomy" id="68256"/>
    <lineage>
        <taxon>Bacteria</taxon>
        <taxon>Bacillati</taxon>
        <taxon>Actinomycetota</taxon>
        <taxon>Actinomycetes</taxon>
        <taxon>Kitasatosporales</taxon>
        <taxon>Streptomycetaceae</taxon>
        <taxon>Streptomyces</taxon>
        <taxon>Streptomyces albogriseolus group</taxon>
    </lineage>
</organism>
<reference evidence="4" key="1">
    <citation type="journal article" date="2019" name="Int. J. Syst. Evol. Microbiol.">
        <title>The Global Catalogue of Microorganisms (GCM) 10K type strain sequencing project: providing services to taxonomists for standard genome sequencing and annotation.</title>
        <authorList>
            <consortium name="The Broad Institute Genomics Platform"/>
            <consortium name="The Broad Institute Genome Sequencing Center for Infectious Disease"/>
            <person name="Wu L."/>
            <person name="Ma J."/>
        </authorList>
    </citation>
    <scope>NUCLEOTIDE SEQUENCE [LARGE SCALE GENOMIC DNA]</scope>
    <source>
        <strain evidence="4">JCM 4816</strain>
    </source>
</reference>
<feature type="domain" description="ABM" evidence="2">
    <location>
        <begin position="2"/>
        <end position="90"/>
    </location>
</feature>
<dbReference type="RefSeq" id="WP_193459925.1">
    <property type="nucleotide sequence ID" value="NZ_BAAAXF010000014.1"/>
</dbReference>
<gene>
    <name evidence="3" type="ORF">GCM10019016_012440</name>
</gene>
<keyword evidence="4" id="KW-1185">Reference proteome</keyword>
<evidence type="ECO:0000313" key="4">
    <source>
        <dbReference type="Proteomes" id="UP001501455"/>
    </source>
</evidence>
<evidence type="ECO:0000313" key="3">
    <source>
        <dbReference type="EMBL" id="GAA3494145.1"/>
    </source>
</evidence>
<evidence type="ECO:0000256" key="1">
    <source>
        <dbReference type="SAM" id="MobiDB-lite"/>
    </source>
</evidence>
<dbReference type="SUPFAM" id="SSF54909">
    <property type="entry name" value="Dimeric alpha+beta barrel"/>
    <property type="match status" value="1"/>
</dbReference>
<evidence type="ECO:0000259" key="2">
    <source>
        <dbReference type="PROSITE" id="PS51725"/>
    </source>
</evidence>
<feature type="region of interest" description="Disordered" evidence="1">
    <location>
        <begin position="85"/>
        <end position="104"/>
    </location>
</feature>
<dbReference type="Pfam" id="PF03992">
    <property type="entry name" value="ABM"/>
    <property type="match status" value="1"/>
</dbReference>
<dbReference type="PROSITE" id="PS51725">
    <property type="entry name" value="ABM"/>
    <property type="match status" value="1"/>
</dbReference>
<proteinExistence type="predicted"/>
<dbReference type="Gene3D" id="3.30.70.100">
    <property type="match status" value="1"/>
</dbReference>
<name>A0ABP6TH28_9ACTN</name>
<dbReference type="Proteomes" id="UP001501455">
    <property type="component" value="Unassembled WGS sequence"/>
</dbReference>
<dbReference type="InterPro" id="IPR007138">
    <property type="entry name" value="ABM_dom"/>
</dbReference>
<accession>A0ABP6TH28</accession>
<comment type="caution">
    <text evidence="3">The sequence shown here is derived from an EMBL/GenBank/DDBJ whole genome shotgun (WGS) entry which is preliminary data.</text>
</comment>
<protein>
    <recommendedName>
        <fullName evidence="2">ABM domain-containing protein</fullName>
    </recommendedName>
</protein>
<dbReference type="EMBL" id="BAAAXF010000014">
    <property type="protein sequence ID" value="GAA3494145.1"/>
    <property type="molecule type" value="Genomic_DNA"/>
</dbReference>
<sequence>MVTFVNKLTVHGDPDEFAAVRARLTAYMAAQPGYAGHRTLRHAGDPAVHLEIAEWESAAAHRAAVTSEEFQRLVAGLRPLVTAEPALYEDEDEDARAPEALGAR</sequence>